<proteinExistence type="predicted"/>
<sequence>MDPVEVLPPWVSEDDLLLKNAVEAGASLESLARGAVRFSRRYSFRELQDRWLSLLYDGDVSTEAAIAMRKLELAKSAAVTLGEGVGGGEKKKFQNSGGVGEKRKFQSIRDRYYTMQKKLRRHRISIMSSKVKNGVVGCEGKENVMVDGNLKSDVVNSSIVDYGNCLGLEGAEVGQLNDLVSDEPMWKTIEDVCLPDSGEGKSDGSEGRLDLKEECLNDGLKLNVPDAECLLNLTNEDELILTDVDGKEEVRAVDKDNKDKDKSCHNNVDSILFSSPGDVSELQKLDVEAKLAVPSGCASDGLGVAANQFVGSSGDQHFVSDSGNNDALSAAAQSPHPEHNEGFMICVLNTEDPDIPCNLNTDVSIVVSELEALKSQPIVKEVGYSESAIGIQRRNEPDGSLKKEAVLSQPYSASQTSRQGLMHNVNSSYRPVVLGLKCENPGRNSISSVSRQNRNLNVNSSHGRSVRATVMPALDRHLKQEDMDGPAVARVKAQEHKALSKSEKETKSLSLDQEGGNIEDDDNYNNYDDDYNDDELPQFSDVETMILEMDLSPMDQDANARREVLRYQHEESRRTIMRLEQAAHSSMGRAIRSQGAFAVVYGRILKEYIRKSMVILGRATNDVHVDIDLGKEGEEATTKISRRQALIKLEVDGSFIIKNLGKRSIFLNGKEIASGQARGLGACSVIEVTVFPFYFEQLLHSNTATLFFTFGT</sequence>
<evidence type="ECO:0000313" key="3">
    <source>
        <dbReference type="EMBL" id="CAJ1942441.1"/>
    </source>
</evidence>
<organism evidence="3 4">
    <name type="scientific">Sphenostylis stenocarpa</name>
    <dbReference type="NCBI Taxonomy" id="92480"/>
    <lineage>
        <taxon>Eukaryota</taxon>
        <taxon>Viridiplantae</taxon>
        <taxon>Streptophyta</taxon>
        <taxon>Embryophyta</taxon>
        <taxon>Tracheophyta</taxon>
        <taxon>Spermatophyta</taxon>
        <taxon>Magnoliopsida</taxon>
        <taxon>eudicotyledons</taxon>
        <taxon>Gunneridae</taxon>
        <taxon>Pentapetalae</taxon>
        <taxon>rosids</taxon>
        <taxon>fabids</taxon>
        <taxon>Fabales</taxon>
        <taxon>Fabaceae</taxon>
        <taxon>Papilionoideae</taxon>
        <taxon>50 kb inversion clade</taxon>
        <taxon>NPAAA clade</taxon>
        <taxon>indigoferoid/millettioid clade</taxon>
        <taxon>Phaseoleae</taxon>
        <taxon>Sphenostylis</taxon>
    </lineage>
</organism>
<dbReference type="InterPro" id="IPR037912">
    <property type="entry name" value="MCRS1"/>
</dbReference>
<feature type="compositionally biased region" description="Basic and acidic residues" evidence="1">
    <location>
        <begin position="492"/>
        <end position="507"/>
    </location>
</feature>
<dbReference type="InterPro" id="IPR025999">
    <property type="entry name" value="MCRS_N"/>
</dbReference>
<dbReference type="GO" id="GO:0071339">
    <property type="term" value="C:MLL1 complex"/>
    <property type="evidence" value="ECO:0007669"/>
    <property type="project" value="InterPro"/>
</dbReference>
<feature type="region of interest" description="Disordered" evidence="1">
    <location>
        <begin position="479"/>
        <end position="528"/>
    </location>
</feature>
<dbReference type="Pfam" id="PF00498">
    <property type="entry name" value="FHA"/>
    <property type="match status" value="1"/>
</dbReference>
<accession>A0AA86SG54</accession>
<dbReference type="PANTHER" id="PTHR13233">
    <property type="entry name" value="MICROSPHERULE PROTEIN 1"/>
    <property type="match status" value="1"/>
</dbReference>
<dbReference type="Pfam" id="PF13325">
    <property type="entry name" value="MCRS_N"/>
    <property type="match status" value="1"/>
</dbReference>
<dbReference type="SUPFAM" id="SSF49879">
    <property type="entry name" value="SMAD/FHA domain"/>
    <property type="match status" value="1"/>
</dbReference>
<feature type="region of interest" description="Disordered" evidence="1">
    <location>
        <begin position="316"/>
        <end position="336"/>
    </location>
</feature>
<feature type="compositionally biased region" description="Acidic residues" evidence="1">
    <location>
        <begin position="517"/>
        <end position="528"/>
    </location>
</feature>
<dbReference type="GO" id="GO:0045944">
    <property type="term" value="P:positive regulation of transcription by RNA polymerase II"/>
    <property type="evidence" value="ECO:0007669"/>
    <property type="project" value="TreeGrafter"/>
</dbReference>
<dbReference type="EMBL" id="OY731400">
    <property type="protein sequence ID" value="CAJ1942441.1"/>
    <property type="molecule type" value="Genomic_DNA"/>
</dbReference>
<dbReference type="InterPro" id="IPR008984">
    <property type="entry name" value="SMAD_FHA_dom_sf"/>
</dbReference>
<dbReference type="GO" id="GO:0002151">
    <property type="term" value="F:G-quadruplex RNA binding"/>
    <property type="evidence" value="ECO:0007669"/>
    <property type="project" value="InterPro"/>
</dbReference>
<reference evidence="3" key="1">
    <citation type="submission" date="2023-10" db="EMBL/GenBank/DDBJ databases">
        <authorList>
            <person name="Domelevo Entfellner J.-B."/>
        </authorList>
    </citation>
    <scope>NUCLEOTIDE SEQUENCE</scope>
</reference>
<evidence type="ECO:0000259" key="2">
    <source>
        <dbReference type="PROSITE" id="PS50006"/>
    </source>
</evidence>
<dbReference type="AlphaFoldDB" id="A0AA86SG54"/>
<protein>
    <recommendedName>
        <fullName evidence="2">FHA domain-containing protein</fullName>
    </recommendedName>
</protein>
<gene>
    <name evidence="3" type="ORF">AYBTSS11_LOCUS10839</name>
</gene>
<dbReference type="PROSITE" id="PS50006">
    <property type="entry name" value="FHA_DOMAIN"/>
    <property type="match status" value="1"/>
</dbReference>
<evidence type="ECO:0000256" key="1">
    <source>
        <dbReference type="SAM" id="MobiDB-lite"/>
    </source>
</evidence>
<dbReference type="GO" id="GO:0031011">
    <property type="term" value="C:Ino80 complex"/>
    <property type="evidence" value="ECO:0007669"/>
    <property type="project" value="InterPro"/>
</dbReference>
<evidence type="ECO:0000313" key="4">
    <source>
        <dbReference type="Proteomes" id="UP001189624"/>
    </source>
</evidence>
<feature type="region of interest" description="Disordered" evidence="1">
    <location>
        <begin position="443"/>
        <end position="464"/>
    </location>
</feature>
<dbReference type="SMART" id="SM00240">
    <property type="entry name" value="FHA"/>
    <property type="match status" value="1"/>
</dbReference>
<dbReference type="PANTHER" id="PTHR13233:SF17">
    <property type="entry name" value="FHA DOMAIN PROTEIN"/>
    <property type="match status" value="1"/>
</dbReference>
<feature type="domain" description="FHA" evidence="2">
    <location>
        <begin position="614"/>
        <end position="672"/>
    </location>
</feature>
<dbReference type="Gene3D" id="2.60.200.20">
    <property type="match status" value="1"/>
</dbReference>
<feature type="compositionally biased region" description="Polar residues" evidence="1">
    <location>
        <begin position="316"/>
        <end position="327"/>
    </location>
</feature>
<name>A0AA86SG54_9FABA</name>
<dbReference type="Proteomes" id="UP001189624">
    <property type="component" value="Chromosome 3"/>
</dbReference>
<keyword evidence="4" id="KW-1185">Reference proteome</keyword>
<dbReference type="InterPro" id="IPR000253">
    <property type="entry name" value="FHA_dom"/>
</dbReference>
<dbReference type="GO" id="GO:0044545">
    <property type="term" value="C:NSL complex"/>
    <property type="evidence" value="ECO:0007669"/>
    <property type="project" value="TreeGrafter"/>
</dbReference>
<feature type="compositionally biased region" description="Polar residues" evidence="1">
    <location>
        <begin position="443"/>
        <end position="463"/>
    </location>
</feature>
<dbReference type="Gramene" id="rna-AYBTSS11_LOCUS10839">
    <property type="protein sequence ID" value="CAJ1942441.1"/>
    <property type="gene ID" value="gene-AYBTSS11_LOCUS10839"/>
</dbReference>